<comment type="caution">
    <text evidence="1">The sequence shown here is derived from an EMBL/GenBank/DDBJ whole genome shotgun (WGS) entry which is preliminary data.</text>
</comment>
<name>A0A1Q9DQE7_SYMMI</name>
<organism evidence="1 2">
    <name type="scientific">Symbiodinium microadriaticum</name>
    <name type="common">Dinoflagellate</name>
    <name type="synonym">Zooxanthella microadriatica</name>
    <dbReference type="NCBI Taxonomy" id="2951"/>
    <lineage>
        <taxon>Eukaryota</taxon>
        <taxon>Sar</taxon>
        <taxon>Alveolata</taxon>
        <taxon>Dinophyceae</taxon>
        <taxon>Suessiales</taxon>
        <taxon>Symbiodiniaceae</taxon>
        <taxon>Symbiodinium</taxon>
    </lineage>
</organism>
<evidence type="ECO:0000313" key="2">
    <source>
        <dbReference type="Proteomes" id="UP000186817"/>
    </source>
</evidence>
<dbReference type="InterPro" id="IPR036412">
    <property type="entry name" value="HAD-like_sf"/>
</dbReference>
<dbReference type="EMBL" id="LSRX01000434">
    <property type="protein sequence ID" value="OLP97392.1"/>
    <property type="molecule type" value="Genomic_DNA"/>
</dbReference>
<dbReference type="SUPFAM" id="SSF56784">
    <property type="entry name" value="HAD-like"/>
    <property type="match status" value="1"/>
</dbReference>
<accession>A0A1Q9DQE7</accession>
<protein>
    <submittedName>
        <fullName evidence="1">Haloacid dehalogenase-like hydrolase domain-containing protein 2</fullName>
    </submittedName>
</protein>
<dbReference type="PANTHER" id="PTHR19288:SF46">
    <property type="entry name" value="HALOACID DEHALOGENASE-LIKE HYDROLASE DOMAIN-CONTAINING PROTEIN 2"/>
    <property type="match status" value="1"/>
</dbReference>
<dbReference type="OrthoDB" id="426235at2759"/>
<dbReference type="Proteomes" id="UP000186817">
    <property type="component" value="Unassembled WGS sequence"/>
</dbReference>
<dbReference type="GO" id="GO:0016791">
    <property type="term" value="F:phosphatase activity"/>
    <property type="evidence" value="ECO:0007669"/>
    <property type="project" value="TreeGrafter"/>
</dbReference>
<sequence length="199" mass="21625">MSAGTRKKTKDNSPFACAWLLRAERRLAGPEGEWAKREPEEKRRTVTARPVRAAAPERLVTDQYDSHLIAVNKGRYFQRDDGLALQAGPFVAALEFATGKTATVVGKPDWEFFHSAVEDASGATGTSNDLPLGDFVMIGDDVIDDVQGAMRAGMRAILVKTGKYRAGDELRLATPPLAVVDSLEHAVDFLQAEGLLDGR</sequence>
<dbReference type="AlphaFoldDB" id="A0A1Q9DQE7"/>
<evidence type="ECO:0000313" key="1">
    <source>
        <dbReference type="EMBL" id="OLP97392.1"/>
    </source>
</evidence>
<dbReference type="PANTHER" id="PTHR19288">
    <property type="entry name" value="4-NITROPHENYLPHOSPHATASE-RELATED"/>
    <property type="match status" value="1"/>
</dbReference>
<proteinExistence type="predicted"/>
<dbReference type="Pfam" id="PF13242">
    <property type="entry name" value="Hydrolase_like"/>
    <property type="match status" value="1"/>
</dbReference>
<reference evidence="1 2" key="1">
    <citation type="submission" date="2016-02" db="EMBL/GenBank/DDBJ databases">
        <title>Genome analysis of coral dinoflagellate symbionts highlights evolutionary adaptations to a symbiotic lifestyle.</title>
        <authorList>
            <person name="Aranda M."/>
            <person name="Li Y."/>
            <person name="Liew Y.J."/>
            <person name="Baumgarten S."/>
            <person name="Simakov O."/>
            <person name="Wilson M."/>
            <person name="Piel J."/>
            <person name="Ashoor H."/>
            <person name="Bougouffa S."/>
            <person name="Bajic V.B."/>
            <person name="Ryu T."/>
            <person name="Ravasi T."/>
            <person name="Bayer T."/>
            <person name="Micklem G."/>
            <person name="Kim H."/>
            <person name="Bhak J."/>
            <person name="Lajeunesse T.C."/>
            <person name="Voolstra C.R."/>
        </authorList>
    </citation>
    <scope>NUCLEOTIDE SEQUENCE [LARGE SCALE GENOMIC DNA]</scope>
    <source>
        <strain evidence="1 2">CCMP2467</strain>
    </source>
</reference>
<dbReference type="InterPro" id="IPR023214">
    <property type="entry name" value="HAD_sf"/>
</dbReference>
<dbReference type="GO" id="GO:0005737">
    <property type="term" value="C:cytoplasm"/>
    <property type="evidence" value="ECO:0007669"/>
    <property type="project" value="TreeGrafter"/>
</dbReference>
<keyword evidence="1" id="KW-0378">Hydrolase</keyword>
<dbReference type="Gene3D" id="3.40.50.1000">
    <property type="entry name" value="HAD superfamily/HAD-like"/>
    <property type="match status" value="1"/>
</dbReference>
<gene>
    <name evidence="1" type="primary">Hdhd2</name>
    <name evidence="1" type="ORF">AK812_SmicGene20271</name>
</gene>
<keyword evidence="2" id="KW-1185">Reference proteome</keyword>